<name>A0A976II69_BRELC</name>
<dbReference type="GeneID" id="94346271"/>
<gene>
    <name evidence="4" type="ORF">CCR75_002503</name>
</gene>
<dbReference type="PANTHER" id="PTHR24166">
    <property type="entry name" value="ROLLING PEBBLES, ISOFORM B"/>
    <property type="match status" value="1"/>
</dbReference>
<keyword evidence="5" id="KW-1185">Reference proteome</keyword>
<dbReference type="EMBL" id="SHOA02000012">
    <property type="protein sequence ID" value="TDH72261.1"/>
    <property type="molecule type" value="Genomic_DNA"/>
</dbReference>
<evidence type="ECO:0000256" key="2">
    <source>
        <dbReference type="ARBA" id="ARBA00023043"/>
    </source>
</evidence>
<dbReference type="InterPro" id="IPR036770">
    <property type="entry name" value="Ankyrin_rpt-contain_sf"/>
</dbReference>
<keyword evidence="1" id="KW-0677">Repeat</keyword>
<dbReference type="OrthoDB" id="96726at2759"/>
<accession>A0A976II69</accession>
<feature type="repeat" description="ANK" evidence="3">
    <location>
        <begin position="38"/>
        <end position="70"/>
    </location>
</feature>
<dbReference type="Pfam" id="PF12796">
    <property type="entry name" value="Ank_2"/>
    <property type="match status" value="1"/>
</dbReference>
<protein>
    <recommendedName>
        <fullName evidence="6">Ankyrin repeat protein</fullName>
    </recommendedName>
</protein>
<dbReference type="Proteomes" id="UP000294530">
    <property type="component" value="Unassembled WGS sequence"/>
</dbReference>
<feature type="repeat" description="ANK" evidence="3">
    <location>
        <begin position="71"/>
        <end position="103"/>
    </location>
</feature>
<organism evidence="4 5">
    <name type="scientific">Bremia lactucae</name>
    <name type="common">Lettuce downy mildew</name>
    <dbReference type="NCBI Taxonomy" id="4779"/>
    <lineage>
        <taxon>Eukaryota</taxon>
        <taxon>Sar</taxon>
        <taxon>Stramenopiles</taxon>
        <taxon>Oomycota</taxon>
        <taxon>Peronosporomycetes</taxon>
        <taxon>Peronosporales</taxon>
        <taxon>Peronosporaceae</taxon>
        <taxon>Bremia</taxon>
    </lineage>
</organism>
<evidence type="ECO:0000256" key="1">
    <source>
        <dbReference type="ARBA" id="ARBA00022737"/>
    </source>
</evidence>
<evidence type="ECO:0008006" key="6">
    <source>
        <dbReference type="Google" id="ProtNLM"/>
    </source>
</evidence>
<feature type="repeat" description="ANK" evidence="3">
    <location>
        <begin position="106"/>
        <end position="138"/>
    </location>
</feature>
<dbReference type="KEGG" id="blac:94346271"/>
<keyword evidence="2 3" id="KW-0040">ANK repeat</keyword>
<evidence type="ECO:0000313" key="5">
    <source>
        <dbReference type="Proteomes" id="UP000294530"/>
    </source>
</evidence>
<reference evidence="4 5" key="1">
    <citation type="journal article" date="2021" name="Genome Biol.">
        <title>AFLAP: assembly-free linkage analysis pipeline using k-mers from genome sequencing data.</title>
        <authorList>
            <person name="Fletcher K."/>
            <person name="Zhang L."/>
            <person name="Gil J."/>
            <person name="Han R."/>
            <person name="Cavanaugh K."/>
            <person name="Michelmore R."/>
        </authorList>
    </citation>
    <scope>NUCLEOTIDE SEQUENCE [LARGE SCALE GENOMIC DNA]</scope>
    <source>
        <strain evidence="4 5">SF5</strain>
    </source>
</reference>
<dbReference type="SMART" id="SM00248">
    <property type="entry name" value="ANK"/>
    <property type="match status" value="4"/>
</dbReference>
<dbReference type="PANTHER" id="PTHR24166:SF48">
    <property type="entry name" value="PROTEIN VAPYRIN"/>
    <property type="match status" value="1"/>
</dbReference>
<evidence type="ECO:0000256" key="3">
    <source>
        <dbReference type="PROSITE-ProRule" id="PRU00023"/>
    </source>
</evidence>
<dbReference type="RefSeq" id="XP_067821760.1">
    <property type="nucleotide sequence ID" value="XM_067960600.1"/>
</dbReference>
<dbReference type="SUPFAM" id="SSF48403">
    <property type="entry name" value="Ankyrin repeat"/>
    <property type="match status" value="1"/>
</dbReference>
<dbReference type="InterPro" id="IPR050889">
    <property type="entry name" value="Dendritic_Spine_Reg/Scaffold"/>
</dbReference>
<dbReference type="Pfam" id="PF00023">
    <property type="entry name" value="Ank"/>
    <property type="match status" value="1"/>
</dbReference>
<dbReference type="Gene3D" id="1.25.40.20">
    <property type="entry name" value="Ankyrin repeat-containing domain"/>
    <property type="match status" value="3"/>
</dbReference>
<comment type="caution">
    <text evidence="4">The sequence shown here is derived from an EMBL/GenBank/DDBJ whole genome shotgun (WGS) entry which is preliminary data.</text>
</comment>
<dbReference type="PROSITE" id="PS50297">
    <property type="entry name" value="ANK_REP_REGION"/>
    <property type="match status" value="4"/>
</dbReference>
<dbReference type="AlphaFoldDB" id="A0A976II69"/>
<dbReference type="PROSITE" id="PS50088">
    <property type="entry name" value="ANK_REPEAT"/>
    <property type="match status" value="4"/>
</dbReference>
<sequence length="200" mass="21619">MQNLEKETVLSLAVRYGREDLTQMLLNAGAKANHSDQDGMTPLMLASRNGTVAMMMLLLAHQADTTVSNMSEYMALHFAACNGQIKIVQALVRAGANVVFAREYIIGLTPLMSAVAYGHIDLVRYLLPVCLKYDSEDMEITSEEGYTALNLARAVCELLLTLQTLIAIQSNAAISTLPSASARDSGVSPIAFLNTVEPHS</sequence>
<proteinExistence type="predicted"/>
<evidence type="ECO:0000313" key="4">
    <source>
        <dbReference type="EMBL" id="TDH72261.1"/>
    </source>
</evidence>
<feature type="repeat" description="ANK" evidence="3">
    <location>
        <begin position="5"/>
        <end position="37"/>
    </location>
</feature>
<dbReference type="InterPro" id="IPR002110">
    <property type="entry name" value="Ankyrin_rpt"/>
</dbReference>